<evidence type="ECO:0000256" key="1">
    <source>
        <dbReference type="SAM" id="MobiDB-lite"/>
    </source>
</evidence>
<name>A0ABQ4AWJ9_9ACTN</name>
<gene>
    <name evidence="2" type="ORF">Alo02nite_83140</name>
</gene>
<comment type="caution">
    <text evidence="2">The sequence shown here is derived from an EMBL/GenBank/DDBJ whole genome shotgun (WGS) entry which is preliminary data.</text>
</comment>
<feature type="compositionally biased region" description="Low complexity" evidence="1">
    <location>
        <begin position="22"/>
        <end position="39"/>
    </location>
</feature>
<protein>
    <submittedName>
        <fullName evidence="2">Uncharacterized protein</fullName>
    </submittedName>
</protein>
<organism evidence="2 3">
    <name type="scientific">Actinoplanes lobatus</name>
    <dbReference type="NCBI Taxonomy" id="113568"/>
    <lineage>
        <taxon>Bacteria</taxon>
        <taxon>Bacillati</taxon>
        <taxon>Actinomycetota</taxon>
        <taxon>Actinomycetes</taxon>
        <taxon>Micromonosporales</taxon>
        <taxon>Micromonosporaceae</taxon>
        <taxon>Actinoplanes</taxon>
    </lineage>
</organism>
<proteinExistence type="predicted"/>
<reference evidence="2 3" key="1">
    <citation type="submission" date="2021-01" db="EMBL/GenBank/DDBJ databases">
        <title>Whole genome shotgun sequence of Actinoplanes lobatus NBRC 12513.</title>
        <authorList>
            <person name="Komaki H."/>
            <person name="Tamura T."/>
        </authorList>
    </citation>
    <scope>NUCLEOTIDE SEQUENCE [LARGE SCALE GENOMIC DNA]</scope>
    <source>
        <strain evidence="2 3">NBRC 12513</strain>
    </source>
</reference>
<evidence type="ECO:0000313" key="3">
    <source>
        <dbReference type="Proteomes" id="UP000631312"/>
    </source>
</evidence>
<keyword evidence="3" id="KW-1185">Reference proteome</keyword>
<feature type="region of interest" description="Disordered" evidence="1">
    <location>
        <begin position="18"/>
        <end position="42"/>
    </location>
</feature>
<dbReference type="EMBL" id="BOMP01000162">
    <property type="protein sequence ID" value="GIE45416.1"/>
    <property type="molecule type" value="Genomic_DNA"/>
</dbReference>
<evidence type="ECO:0000313" key="2">
    <source>
        <dbReference type="EMBL" id="GIE45416.1"/>
    </source>
</evidence>
<dbReference type="Proteomes" id="UP000631312">
    <property type="component" value="Unassembled WGS sequence"/>
</dbReference>
<sequence>MPAAYAISVIVDSSRDFPMPASPVTKTAPPRPPRASAKALSTTLTSRSRPINIVECGRMPVNLLGVSAA</sequence>
<accession>A0ABQ4AWJ9</accession>